<dbReference type="GO" id="GO:0071973">
    <property type="term" value="P:bacterial-type flagellum-dependent cell motility"/>
    <property type="evidence" value="ECO:0007669"/>
    <property type="project" value="InterPro"/>
</dbReference>
<proteinExistence type="inferred from homology"/>
<evidence type="ECO:0000313" key="9">
    <source>
        <dbReference type="EMBL" id="MSU07878.1"/>
    </source>
</evidence>
<comment type="similarity">
    <text evidence="2 7">Belongs to the FlgH family.</text>
</comment>
<keyword evidence="6 7" id="KW-0998">Cell outer membrane</keyword>
<keyword evidence="3 8" id="KW-0732">Signal</keyword>
<evidence type="ECO:0000256" key="2">
    <source>
        <dbReference type="ARBA" id="ARBA00006929"/>
    </source>
</evidence>
<feature type="signal peptide" evidence="8">
    <location>
        <begin position="1"/>
        <end position="39"/>
    </location>
</feature>
<comment type="subunit">
    <text evidence="7">The basal body constitutes a major portion of the flagellar organelle and consists of four rings (L,P,S, and M) mounted on a central rod.</text>
</comment>
<dbReference type="InterPro" id="IPR000527">
    <property type="entry name" value="Flag_Lring"/>
</dbReference>
<keyword evidence="4 7" id="KW-0472">Membrane</keyword>
<dbReference type="PRINTS" id="PR01008">
    <property type="entry name" value="FLGLRINGFLGH"/>
</dbReference>
<dbReference type="Proteomes" id="UP000433181">
    <property type="component" value="Unassembled WGS sequence"/>
</dbReference>
<keyword evidence="9" id="KW-0966">Cell projection</keyword>
<dbReference type="RefSeq" id="WP_154405832.1">
    <property type="nucleotide sequence ID" value="NZ_JBGUTX010000299.1"/>
</dbReference>
<dbReference type="HAMAP" id="MF_00415">
    <property type="entry name" value="FlgH"/>
    <property type="match status" value="1"/>
</dbReference>
<evidence type="ECO:0000256" key="4">
    <source>
        <dbReference type="ARBA" id="ARBA00023136"/>
    </source>
</evidence>
<reference evidence="9 10" key="1">
    <citation type="submission" date="2019-08" db="EMBL/GenBank/DDBJ databases">
        <title>In-depth cultivation of the pig gut microbiome towards novel bacterial diversity and tailored functional studies.</title>
        <authorList>
            <person name="Wylensek D."/>
            <person name="Hitch T.C.A."/>
            <person name="Clavel T."/>
        </authorList>
    </citation>
    <scope>NUCLEOTIDE SEQUENCE [LARGE SCALE GENOMIC DNA]</scope>
    <source>
        <strain evidence="9 10">WCA-693-APC-5D-A</strain>
    </source>
</reference>
<dbReference type="Pfam" id="PF02107">
    <property type="entry name" value="FlgH"/>
    <property type="match status" value="1"/>
</dbReference>
<accession>A0A6I2U909</accession>
<keyword evidence="9" id="KW-0969">Cilium</keyword>
<keyword evidence="9" id="KW-0282">Flagellum</keyword>
<feature type="chain" id="PRO_5026295595" description="Flagellar L-ring protein" evidence="8">
    <location>
        <begin position="40"/>
        <end position="206"/>
    </location>
</feature>
<protein>
    <recommendedName>
        <fullName evidence="7">Flagellar L-ring protein</fullName>
    </recommendedName>
    <alternativeName>
        <fullName evidence="7">Basal body L-ring protein</fullName>
    </alternativeName>
</protein>
<dbReference type="AlphaFoldDB" id="A0A6I2U909"/>
<evidence type="ECO:0000256" key="6">
    <source>
        <dbReference type="ARBA" id="ARBA00023237"/>
    </source>
</evidence>
<dbReference type="GO" id="GO:0003774">
    <property type="term" value="F:cytoskeletal motor activity"/>
    <property type="evidence" value="ECO:0007669"/>
    <property type="project" value="InterPro"/>
</dbReference>
<dbReference type="GeneID" id="96777792"/>
<comment type="caution">
    <text evidence="9">The sequence shown here is derived from an EMBL/GenBank/DDBJ whole genome shotgun (WGS) entry which is preliminary data.</text>
</comment>
<keyword evidence="10" id="KW-1185">Reference proteome</keyword>
<dbReference type="EMBL" id="VUNR01000003">
    <property type="protein sequence ID" value="MSU07878.1"/>
    <property type="molecule type" value="Genomic_DNA"/>
</dbReference>
<evidence type="ECO:0000256" key="8">
    <source>
        <dbReference type="SAM" id="SignalP"/>
    </source>
</evidence>
<organism evidence="9 10">
    <name type="scientific">Anaerovibrio slackiae</name>
    <dbReference type="NCBI Taxonomy" id="2652309"/>
    <lineage>
        <taxon>Bacteria</taxon>
        <taxon>Bacillati</taxon>
        <taxon>Bacillota</taxon>
        <taxon>Negativicutes</taxon>
        <taxon>Selenomonadales</taxon>
        <taxon>Selenomonadaceae</taxon>
        <taxon>Anaerovibrio</taxon>
    </lineage>
</organism>
<evidence type="ECO:0000313" key="10">
    <source>
        <dbReference type="Proteomes" id="UP000433181"/>
    </source>
</evidence>
<evidence type="ECO:0000256" key="5">
    <source>
        <dbReference type="ARBA" id="ARBA00023143"/>
    </source>
</evidence>
<dbReference type="GO" id="GO:0009279">
    <property type="term" value="C:cell outer membrane"/>
    <property type="evidence" value="ECO:0007669"/>
    <property type="project" value="UniProtKB-SubCell"/>
</dbReference>
<dbReference type="GO" id="GO:0009427">
    <property type="term" value="C:bacterial-type flagellum basal body, distal rod, L ring"/>
    <property type="evidence" value="ECO:0007669"/>
    <property type="project" value="InterPro"/>
</dbReference>
<dbReference type="PANTHER" id="PTHR34933:SF1">
    <property type="entry name" value="FLAGELLAR L-RING PROTEIN"/>
    <property type="match status" value="1"/>
</dbReference>
<sequence length="206" mass="21776">MKRKFFSGKKIGVKAWGCLILAALLAVSQAGLVPGNASAESLWGRHSIFADRKASQVGDILTIVINESSNTSQSLSNSNSKEGKNTLAAGTGVFSFLAAATASGSDSFKANGSANNTNSASGNVTVTVVEVRDNGNMVVEGTQSIWNNKNEHKITVRGVVRPDDISYNNTILSNKVADATLRFDGKGPLNAKQRQGILTQIFNILF</sequence>
<evidence type="ECO:0000256" key="3">
    <source>
        <dbReference type="ARBA" id="ARBA00022729"/>
    </source>
</evidence>
<evidence type="ECO:0000256" key="7">
    <source>
        <dbReference type="HAMAP-Rule" id="MF_00415"/>
    </source>
</evidence>
<evidence type="ECO:0000256" key="1">
    <source>
        <dbReference type="ARBA" id="ARBA00002591"/>
    </source>
</evidence>
<gene>
    <name evidence="7" type="primary">flgH</name>
    <name evidence="9" type="ORF">FYJ84_02595</name>
</gene>
<comment type="subcellular location">
    <subcellularLocation>
        <location evidence="7">Cell outer membrane</location>
    </subcellularLocation>
    <subcellularLocation>
        <location evidence="7">Bacterial flagellum basal body</location>
    </subcellularLocation>
</comment>
<name>A0A6I2U909_9FIRM</name>
<keyword evidence="5 7" id="KW-0975">Bacterial flagellum</keyword>
<comment type="function">
    <text evidence="1 7">Assembles around the rod to form the L-ring and probably protects the motor/basal body from shearing forces during rotation.</text>
</comment>
<dbReference type="PANTHER" id="PTHR34933">
    <property type="entry name" value="FLAGELLAR L-RING PROTEIN"/>
    <property type="match status" value="1"/>
</dbReference>